<dbReference type="EMBL" id="NMUH01001695">
    <property type="protein sequence ID" value="MQL94607.1"/>
    <property type="molecule type" value="Genomic_DNA"/>
</dbReference>
<keyword evidence="2" id="KW-1185">Reference proteome</keyword>
<evidence type="ECO:0000313" key="1">
    <source>
        <dbReference type="EMBL" id="MQL94607.1"/>
    </source>
</evidence>
<dbReference type="Proteomes" id="UP000652761">
    <property type="component" value="Unassembled WGS sequence"/>
</dbReference>
<sequence>MSPPTCACAQRCCGVLTPVVLLEHGAFKYCGVVAMRFMSEPSLDLLESFIDYPGWIISKV</sequence>
<dbReference type="AlphaFoldDB" id="A0A843VJM9"/>
<comment type="caution">
    <text evidence="1">The sequence shown here is derived from an EMBL/GenBank/DDBJ whole genome shotgun (WGS) entry which is preliminary data.</text>
</comment>
<proteinExistence type="predicted"/>
<gene>
    <name evidence="1" type="ORF">Taro_027271</name>
</gene>
<protein>
    <submittedName>
        <fullName evidence="1">Uncharacterized protein</fullName>
    </submittedName>
</protein>
<accession>A0A843VJM9</accession>
<reference evidence="1" key="1">
    <citation type="submission" date="2017-07" db="EMBL/GenBank/DDBJ databases">
        <title>Taro Niue Genome Assembly and Annotation.</title>
        <authorList>
            <person name="Atibalentja N."/>
            <person name="Keating K."/>
            <person name="Fields C.J."/>
        </authorList>
    </citation>
    <scope>NUCLEOTIDE SEQUENCE</scope>
    <source>
        <strain evidence="1">Niue_2</strain>
        <tissue evidence="1">Leaf</tissue>
    </source>
</reference>
<organism evidence="1 2">
    <name type="scientific">Colocasia esculenta</name>
    <name type="common">Wild taro</name>
    <name type="synonym">Arum esculentum</name>
    <dbReference type="NCBI Taxonomy" id="4460"/>
    <lineage>
        <taxon>Eukaryota</taxon>
        <taxon>Viridiplantae</taxon>
        <taxon>Streptophyta</taxon>
        <taxon>Embryophyta</taxon>
        <taxon>Tracheophyta</taxon>
        <taxon>Spermatophyta</taxon>
        <taxon>Magnoliopsida</taxon>
        <taxon>Liliopsida</taxon>
        <taxon>Araceae</taxon>
        <taxon>Aroideae</taxon>
        <taxon>Colocasieae</taxon>
        <taxon>Colocasia</taxon>
    </lineage>
</organism>
<evidence type="ECO:0000313" key="2">
    <source>
        <dbReference type="Proteomes" id="UP000652761"/>
    </source>
</evidence>
<name>A0A843VJM9_COLES</name>